<evidence type="ECO:0000313" key="1">
    <source>
        <dbReference type="Proteomes" id="UP000095280"/>
    </source>
</evidence>
<reference evidence="2" key="1">
    <citation type="submission" date="2016-11" db="UniProtKB">
        <authorList>
            <consortium name="WormBaseParasite"/>
        </authorList>
    </citation>
    <scope>IDENTIFICATION</scope>
</reference>
<organism evidence="1 2">
    <name type="scientific">Macrostomum lignano</name>
    <dbReference type="NCBI Taxonomy" id="282301"/>
    <lineage>
        <taxon>Eukaryota</taxon>
        <taxon>Metazoa</taxon>
        <taxon>Spiralia</taxon>
        <taxon>Lophotrochozoa</taxon>
        <taxon>Platyhelminthes</taxon>
        <taxon>Rhabditophora</taxon>
        <taxon>Macrostomorpha</taxon>
        <taxon>Macrostomida</taxon>
        <taxon>Macrostomidae</taxon>
        <taxon>Macrostomum</taxon>
    </lineage>
</organism>
<dbReference type="WBParaSite" id="maker-uti_cns_0008087-snap-gene-0.4-mRNA-1">
    <property type="protein sequence ID" value="maker-uti_cns_0008087-snap-gene-0.4-mRNA-1"/>
    <property type="gene ID" value="maker-uti_cns_0008087-snap-gene-0.4"/>
</dbReference>
<proteinExistence type="predicted"/>
<accession>A0A1I8HU07</accession>
<protein>
    <submittedName>
        <fullName evidence="2">Uncharacterized protein</fullName>
    </submittedName>
</protein>
<dbReference type="Proteomes" id="UP000095280">
    <property type="component" value="Unplaced"/>
</dbReference>
<name>A0A1I8HU07_9PLAT</name>
<sequence length="14" mass="1585">MTSQERSPVSRLHG</sequence>
<keyword evidence="1" id="KW-1185">Reference proteome</keyword>
<evidence type="ECO:0000313" key="2">
    <source>
        <dbReference type="WBParaSite" id="maker-uti_cns_0008087-snap-gene-0.4-mRNA-1"/>
    </source>
</evidence>